<dbReference type="KEGG" id="snay:FZC37_02865"/>
<dbReference type="Gene3D" id="1.20.1050.10">
    <property type="match status" value="1"/>
</dbReference>
<keyword evidence="2" id="KW-0808">Transferase</keyword>
<dbReference type="EMBL" id="CP043312">
    <property type="protein sequence ID" value="QEK39848.1"/>
    <property type="molecule type" value="Genomic_DNA"/>
</dbReference>
<dbReference type="GO" id="GO:0006749">
    <property type="term" value="P:glutathione metabolic process"/>
    <property type="evidence" value="ECO:0007669"/>
    <property type="project" value="TreeGrafter"/>
</dbReference>
<organism evidence="2 3">
    <name type="scientific">Candidatus Sneabacter namystus</name>
    <dbReference type="NCBI Taxonomy" id="2601646"/>
    <lineage>
        <taxon>Bacteria</taxon>
        <taxon>Pseudomonadati</taxon>
        <taxon>Pseudomonadota</taxon>
        <taxon>Alphaproteobacteria</taxon>
        <taxon>Rickettsiales</taxon>
        <taxon>Rickettsiaceae</taxon>
        <taxon>Rickettsieae</taxon>
        <taxon>Candidatus Sneabacter</taxon>
    </lineage>
</organism>
<gene>
    <name evidence="2" type="ORF">FZC37_02865</name>
</gene>
<dbReference type="Proteomes" id="UP000323844">
    <property type="component" value="Chromosome"/>
</dbReference>
<evidence type="ECO:0000313" key="2">
    <source>
        <dbReference type="EMBL" id="QEK39848.1"/>
    </source>
</evidence>
<dbReference type="GO" id="GO:0004364">
    <property type="term" value="F:glutathione transferase activity"/>
    <property type="evidence" value="ECO:0007669"/>
    <property type="project" value="TreeGrafter"/>
</dbReference>
<dbReference type="OrthoDB" id="9794721at2"/>
<dbReference type="CDD" id="cd00299">
    <property type="entry name" value="GST_C_family"/>
    <property type="match status" value="1"/>
</dbReference>
<keyword evidence="3" id="KW-1185">Reference proteome</keyword>
<dbReference type="InterPro" id="IPR036249">
    <property type="entry name" value="Thioredoxin-like_sf"/>
</dbReference>
<dbReference type="PROSITE" id="PS50405">
    <property type="entry name" value="GST_CTER"/>
    <property type="match status" value="1"/>
</dbReference>
<dbReference type="InterPro" id="IPR036282">
    <property type="entry name" value="Glutathione-S-Trfase_C_sf"/>
</dbReference>
<dbReference type="RefSeq" id="WP_148952209.1">
    <property type="nucleotide sequence ID" value="NZ_CP043312.1"/>
</dbReference>
<sequence>MYVLYHHPSCPLSRQIMVTMEYMSLDCEYLQEEYWYRNAKLADISSFATVPLLKCRKFGVIDGAYPILEFLLSLYPNSHIFPGSLRAISEMRRLLSVINSEFYYHVSQRIIEEKLLRLLANRGSPRGDVLRSATSRQVYYLNYFSCVIRDRNFLLYDKVSVVDIALASHVAMLDYFNYVEWYRYPTLRGWYQVLKSVPCFRALLKSRFSSIRPPEHYMELDF</sequence>
<dbReference type="InterPro" id="IPR010987">
    <property type="entry name" value="Glutathione-S-Trfase_C-like"/>
</dbReference>
<dbReference type="SUPFAM" id="SSF52833">
    <property type="entry name" value="Thioredoxin-like"/>
    <property type="match status" value="1"/>
</dbReference>
<accession>A0A5C0UIB0</accession>
<dbReference type="SUPFAM" id="SSF47616">
    <property type="entry name" value="GST C-terminal domain-like"/>
    <property type="match status" value="1"/>
</dbReference>
<feature type="domain" description="GST C-terminal" evidence="1">
    <location>
        <begin position="84"/>
        <end position="217"/>
    </location>
</feature>
<dbReference type="PANTHER" id="PTHR43969:SF9">
    <property type="entry name" value="GLUTATHIONE S TRANSFERASE D10, ISOFORM A-RELATED"/>
    <property type="match status" value="1"/>
</dbReference>
<evidence type="ECO:0000313" key="3">
    <source>
        <dbReference type="Proteomes" id="UP000323844"/>
    </source>
</evidence>
<dbReference type="AlphaFoldDB" id="A0A5C0UIB0"/>
<protein>
    <submittedName>
        <fullName evidence="2">Glutathione S-transferase family protein</fullName>
    </submittedName>
</protein>
<reference evidence="2 3" key="1">
    <citation type="submission" date="2019-08" db="EMBL/GenBank/DDBJ databases">
        <title>Highly reduced genomes of protist endosymbionts show evolutionary convergence.</title>
        <authorList>
            <person name="George E."/>
            <person name="Husnik F."/>
            <person name="Tashyreva D."/>
            <person name="Prokopchuk G."/>
            <person name="Horak A."/>
            <person name="Kwong W.K."/>
            <person name="Lukes J."/>
            <person name="Keeling P.J."/>
        </authorList>
    </citation>
    <scope>NUCLEOTIDE SEQUENCE [LARGE SCALE GENOMIC DNA]</scope>
    <source>
        <strain evidence="2">1621</strain>
    </source>
</reference>
<dbReference type="Gene3D" id="3.40.30.10">
    <property type="entry name" value="Glutaredoxin"/>
    <property type="match status" value="1"/>
</dbReference>
<dbReference type="PANTHER" id="PTHR43969">
    <property type="entry name" value="GLUTATHIONE S TRANSFERASE D10, ISOFORM A-RELATED"/>
    <property type="match status" value="1"/>
</dbReference>
<evidence type="ECO:0000259" key="1">
    <source>
        <dbReference type="PROSITE" id="PS50405"/>
    </source>
</evidence>
<name>A0A5C0UIB0_9RICK</name>
<proteinExistence type="predicted"/>